<evidence type="ECO:0000313" key="12">
    <source>
        <dbReference type="Proteomes" id="UP001187192"/>
    </source>
</evidence>
<dbReference type="FunFam" id="3.80.10.10:FF:000041">
    <property type="entry name" value="LRR receptor-like serine/threonine-protein kinase ERECTA"/>
    <property type="match status" value="1"/>
</dbReference>
<dbReference type="Proteomes" id="UP001187192">
    <property type="component" value="Unassembled WGS sequence"/>
</dbReference>
<accession>A0AA88CSI3</accession>
<dbReference type="EMBL" id="BTGU01000002">
    <property type="protein sequence ID" value="GMN28481.1"/>
    <property type="molecule type" value="Genomic_DNA"/>
</dbReference>
<name>A0AA88CSI3_FICCA</name>
<evidence type="ECO:0000313" key="11">
    <source>
        <dbReference type="EMBL" id="GMN28481.1"/>
    </source>
</evidence>
<keyword evidence="4" id="KW-0732">Signal</keyword>
<keyword evidence="5" id="KW-0677">Repeat</keyword>
<keyword evidence="2" id="KW-0433">Leucine-rich repeat</keyword>
<organism evidence="11 12">
    <name type="scientific">Ficus carica</name>
    <name type="common">Common fig</name>
    <dbReference type="NCBI Taxonomy" id="3494"/>
    <lineage>
        <taxon>Eukaryota</taxon>
        <taxon>Viridiplantae</taxon>
        <taxon>Streptophyta</taxon>
        <taxon>Embryophyta</taxon>
        <taxon>Tracheophyta</taxon>
        <taxon>Spermatophyta</taxon>
        <taxon>Magnoliopsida</taxon>
        <taxon>eudicotyledons</taxon>
        <taxon>Gunneridae</taxon>
        <taxon>Pentapetalae</taxon>
        <taxon>rosids</taxon>
        <taxon>fabids</taxon>
        <taxon>Rosales</taxon>
        <taxon>Moraceae</taxon>
        <taxon>Ficeae</taxon>
        <taxon>Ficus</taxon>
    </lineage>
</organism>
<evidence type="ECO:0000256" key="1">
    <source>
        <dbReference type="ARBA" id="ARBA00004479"/>
    </source>
</evidence>
<dbReference type="PANTHER" id="PTHR48063:SF98">
    <property type="entry name" value="LRR RECEPTOR-LIKE SERINE_THREONINE-PROTEIN KINASE FLS2"/>
    <property type="match status" value="1"/>
</dbReference>
<dbReference type="SUPFAM" id="SSF52058">
    <property type="entry name" value="L domain-like"/>
    <property type="match status" value="1"/>
</dbReference>
<evidence type="ECO:0000256" key="9">
    <source>
        <dbReference type="ARBA" id="ARBA00023180"/>
    </source>
</evidence>
<evidence type="ECO:0000256" key="2">
    <source>
        <dbReference type="ARBA" id="ARBA00022614"/>
    </source>
</evidence>
<keyword evidence="9" id="KW-0325">Glycoprotein</keyword>
<comment type="caution">
    <text evidence="11">The sequence shown here is derived from an EMBL/GenBank/DDBJ whole genome shotgun (WGS) entry which is preliminary data.</text>
</comment>
<evidence type="ECO:0000256" key="5">
    <source>
        <dbReference type="ARBA" id="ARBA00022737"/>
    </source>
</evidence>
<evidence type="ECO:0000256" key="3">
    <source>
        <dbReference type="ARBA" id="ARBA00022692"/>
    </source>
</evidence>
<dbReference type="GO" id="GO:0016020">
    <property type="term" value="C:membrane"/>
    <property type="evidence" value="ECO:0007669"/>
    <property type="project" value="UniProtKB-SubCell"/>
</dbReference>
<evidence type="ECO:0000256" key="8">
    <source>
        <dbReference type="ARBA" id="ARBA00023170"/>
    </source>
</evidence>
<evidence type="ECO:0000256" key="4">
    <source>
        <dbReference type="ARBA" id="ARBA00022729"/>
    </source>
</evidence>
<comment type="subcellular location">
    <subcellularLocation>
        <location evidence="1">Membrane</location>
        <topology evidence="1">Single-pass type I membrane protein</topology>
    </subcellularLocation>
</comment>
<dbReference type="InterPro" id="IPR001611">
    <property type="entry name" value="Leu-rich_rpt"/>
</dbReference>
<keyword evidence="6 10" id="KW-1133">Transmembrane helix</keyword>
<keyword evidence="3 10" id="KW-0812">Transmembrane</keyword>
<dbReference type="PANTHER" id="PTHR48063">
    <property type="entry name" value="LRR RECEPTOR-LIKE KINASE"/>
    <property type="match status" value="1"/>
</dbReference>
<dbReference type="AlphaFoldDB" id="A0AA88CSI3"/>
<dbReference type="InterPro" id="IPR032675">
    <property type="entry name" value="LRR_dom_sf"/>
</dbReference>
<reference evidence="11" key="1">
    <citation type="submission" date="2023-07" db="EMBL/GenBank/DDBJ databases">
        <title>draft genome sequence of fig (Ficus carica).</title>
        <authorList>
            <person name="Takahashi T."/>
            <person name="Nishimura K."/>
        </authorList>
    </citation>
    <scope>NUCLEOTIDE SEQUENCE</scope>
</reference>
<evidence type="ECO:0000256" key="7">
    <source>
        <dbReference type="ARBA" id="ARBA00023136"/>
    </source>
</evidence>
<sequence>MIKRREGEYNTILNLVTCLDLSNNNFSDEIPKQLTSLQGLISMNLSGNHLKGNISDNIRNMTWVESLDPSRNRLSGKIPPGISNLHFLSNLNVSSNNLFGEIPRSTQLQSMDNSSFLGNQLCGPPLSKNCTAGEKKTPEPQDEDAGEEEVDYWFRLGIAVGFAVGFLGIICPLAICRVWRHAYFWFVQHMWYKISDCIFNFRYMVINNFIRTQST</sequence>
<dbReference type="Gene3D" id="3.80.10.10">
    <property type="entry name" value="Ribonuclease Inhibitor"/>
    <property type="match status" value="1"/>
</dbReference>
<keyword evidence="8" id="KW-0675">Receptor</keyword>
<protein>
    <submittedName>
        <fullName evidence="11">Uncharacterized protein</fullName>
    </submittedName>
</protein>
<evidence type="ECO:0000256" key="6">
    <source>
        <dbReference type="ARBA" id="ARBA00022989"/>
    </source>
</evidence>
<dbReference type="InterPro" id="IPR046956">
    <property type="entry name" value="RLP23-like"/>
</dbReference>
<keyword evidence="12" id="KW-1185">Reference proteome</keyword>
<evidence type="ECO:0000256" key="10">
    <source>
        <dbReference type="SAM" id="Phobius"/>
    </source>
</evidence>
<gene>
    <name evidence="11" type="ORF">TIFTF001_002062</name>
</gene>
<keyword evidence="7 10" id="KW-0472">Membrane</keyword>
<dbReference type="Pfam" id="PF00560">
    <property type="entry name" value="LRR_1"/>
    <property type="match status" value="2"/>
</dbReference>
<feature type="transmembrane region" description="Helical" evidence="10">
    <location>
        <begin position="152"/>
        <end position="175"/>
    </location>
</feature>
<proteinExistence type="predicted"/>